<dbReference type="AlphaFoldDB" id="A0A9W6B5I2"/>
<evidence type="ECO:0000313" key="1">
    <source>
        <dbReference type="EMBL" id="GLB52945.1"/>
    </source>
</evidence>
<reference evidence="1" key="1">
    <citation type="submission" date="2022-07" db="EMBL/GenBank/DDBJ databases">
        <title>Taxonomy of Novel Oxalotrophic and Methylotrophic Bacteria.</title>
        <authorList>
            <person name="Sahin N."/>
            <person name="Tani A."/>
        </authorList>
    </citation>
    <scope>NUCLEOTIDE SEQUENCE</scope>
    <source>
        <strain evidence="1">AM327</strain>
    </source>
</reference>
<comment type="caution">
    <text evidence="1">The sequence shown here is derived from an EMBL/GenBank/DDBJ whole genome shotgun (WGS) entry which is preliminary data.</text>
</comment>
<keyword evidence="2" id="KW-1185">Reference proteome</keyword>
<organism evidence="1 2">
    <name type="scientific">Neptunitalea chrysea</name>
    <dbReference type="NCBI Taxonomy" id="1647581"/>
    <lineage>
        <taxon>Bacteria</taxon>
        <taxon>Pseudomonadati</taxon>
        <taxon>Bacteroidota</taxon>
        <taxon>Flavobacteriia</taxon>
        <taxon>Flavobacteriales</taxon>
        <taxon>Flavobacteriaceae</taxon>
        <taxon>Neptunitalea</taxon>
    </lineage>
</organism>
<dbReference type="EMBL" id="BRVP01000012">
    <property type="protein sequence ID" value="GLB52945.1"/>
    <property type="molecule type" value="Genomic_DNA"/>
</dbReference>
<name>A0A9W6B5I2_9FLAO</name>
<evidence type="ECO:0000313" key="2">
    <source>
        <dbReference type="Proteomes" id="UP001143545"/>
    </source>
</evidence>
<dbReference type="RefSeq" id="WP_281754536.1">
    <property type="nucleotide sequence ID" value="NZ_BRVP01000012.1"/>
</dbReference>
<proteinExistence type="predicted"/>
<gene>
    <name evidence="1" type="ORF">NBRC110019_19850</name>
</gene>
<protein>
    <submittedName>
        <fullName evidence="1">Uncharacterized protein</fullName>
    </submittedName>
</protein>
<sequence>MNHTEAEIIAIVKKLMADLDIEYLEDIPFEIRVLKDRKKSYTKRIDMETAWGVGVSVPSADWRDEDGTISINIDDATGEIESYLFFSAGRPIPCYARLNEEGEYRLIPIGN</sequence>
<dbReference type="Proteomes" id="UP001143545">
    <property type="component" value="Unassembled WGS sequence"/>
</dbReference>
<accession>A0A9W6B5I2</accession>